<dbReference type="Pfam" id="PF00059">
    <property type="entry name" value="Lectin_C"/>
    <property type="match status" value="1"/>
</dbReference>
<dbReference type="InterPro" id="IPR016187">
    <property type="entry name" value="CTDL_fold"/>
</dbReference>
<feature type="domain" description="C-type lectin" evidence="1">
    <location>
        <begin position="1"/>
        <end position="109"/>
    </location>
</feature>
<dbReference type="PROSITE" id="PS51406">
    <property type="entry name" value="FIBRINOGEN_C_2"/>
    <property type="match status" value="1"/>
</dbReference>
<dbReference type="GO" id="GO:0005615">
    <property type="term" value="C:extracellular space"/>
    <property type="evidence" value="ECO:0007669"/>
    <property type="project" value="TreeGrafter"/>
</dbReference>
<dbReference type="InterPro" id="IPR036056">
    <property type="entry name" value="Fibrinogen-like_C"/>
</dbReference>
<dbReference type="PROSITE" id="PS50041">
    <property type="entry name" value="C_TYPE_LECTIN_2"/>
    <property type="match status" value="1"/>
</dbReference>
<protein>
    <submittedName>
        <fullName evidence="4">Fibrinogen C-terminal domain-containing protein</fullName>
    </submittedName>
</protein>
<dbReference type="InterPro" id="IPR050373">
    <property type="entry name" value="Fibrinogen_C-term_domain"/>
</dbReference>
<evidence type="ECO:0000313" key="3">
    <source>
        <dbReference type="Proteomes" id="UP000887566"/>
    </source>
</evidence>
<dbReference type="Pfam" id="PF00147">
    <property type="entry name" value="Fibrinogen_C"/>
    <property type="match status" value="1"/>
</dbReference>
<reference evidence="4" key="1">
    <citation type="submission" date="2022-11" db="UniProtKB">
        <authorList>
            <consortium name="WormBaseParasite"/>
        </authorList>
    </citation>
    <scope>IDENTIFICATION</scope>
</reference>
<dbReference type="AlphaFoldDB" id="A0A914VP05"/>
<dbReference type="InterPro" id="IPR014716">
    <property type="entry name" value="Fibrinogen_a/b/g_C_1"/>
</dbReference>
<dbReference type="InterPro" id="IPR016186">
    <property type="entry name" value="C-type_lectin-like/link_sf"/>
</dbReference>
<accession>A0A914VP05</accession>
<dbReference type="SUPFAM" id="SSF56496">
    <property type="entry name" value="Fibrinogen C-terminal domain-like"/>
    <property type="match status" value="1"/>
</dbReference>
<dbReference type="SMART" id="SM00034">
    <property type="entry name" value="CLECT"/>
    <property type="match status" value="1"/>
</dbReference>
<dbReference type="Gene3D" id="3.90.215.10">
    <property type="entry name" value="Gamma Fibrinogen, chain A, domain 1"/>
    <property type="match status" value="1"/>
</dbReference>
<name>A0A914VP05_9BILA</name>
<dbReference type="SMART" id="SM00186">
    <property type="entry name" value="FBG"/>
    <property type="match status" value="1"/>
</dbReference>
<dbReference type="PANTHER" id="PTHR19143">
    <property type="entry name" value="FIBRINOGEN/TENASCIN/ANGIOPOEITIN"/>
    <property type="match status" value="1"/>
</dbReference>
<organism evidence="3 4">
    <name type="scientific">Plectus sambesii</name>
    <dbReference type="NCBI Taxonomy" id="2011161"/>
    <lineage>
        <taxon>Eukaryota</taxon>
        <taxon>Metazoa</taxon>
        <taxon>Ecdysozoa</taxon>
        <taxon>Nematoda</taxon>
        <taxon>Chromadorea</taxon>
        <taxon>Plectida</taxon>
        <taxon>Plectina</taxon>
        <taxon>Plectoidea</taxon>
        <taxon>Plectidae</taxon>
        <taxon>Plectus</taxon>
    </lineage>
</organism>
<dbReference type="SUPFAM" id="SSF56436">
    <property type="entry name" value="C-type lectin-like"/>
    <property type="match status" value="1"/>
</dbReference>
<proteinExistence type="predicted"/>
<dbReference type="CDD" id="cd00037">
    <property type="entry name" value="CLECT"/>
    <property type="match status" value="1"/>
</dbReference>
<dbReference type="Gene3D" id="3.10.100.10">
    <property type="entry name" value="Mannose-Binding Protein A, subunit A"/>
    <property type="match status" value="1"/>
</dbReference>
<feature type="domain" description="Fibrinogen C-terminal" evidence="2">
    <location>
        <begin position="112"/>
        <end position="338"/>
    </location>
</feature>
<dbReference type="InterPro" id="IPR002181">
    <property type="entry name" value="Fibrinogen_a/b/g_C_dom"/>
</dbReference>
<dbReference type="InterPro" id="IPR001304">
    <property type="entry name" value="C-type_lectin-like"/>
</dbReference>
<dbReference type="WBParaSite" id="PSAMB.scaffold2184size24767.g16767.t1">
    <property type="protein sequence ID" value="PSAMB.scaffold2184size24767.g16767.t1"/>
    <property type="gene ID" value="PSAMB.scaffold2184size24767.g16767"/>
</dbReference>
<keyword evidence="3" id="KW-1185">Reference proteome</keyword>
<evidence type="ECO:0000313" key="4">
    <source>
        <dbReference type="WBParaSite" id="PSAMB.scaffold2184size24767.g16767.t1"/>
    </source>
</evidence>
<dbReference type="NCBIfam" id="NF040941">
    <property type="entry name" value="GGGWT_bact"/>
    <property type="match status" value="1"/>
</dbReference>
<dbReference type="Proteomes" id="UP000887566">
    <property type="component" value="Unplaced"/>
</dbReference>
<sequence length="338" mass="38451">MSWSNAEDYCRNSGGSNSHLTSISSAFDSNEIMAIAAANPAIGSLDQVWIGGKGVNQDIFFQWIDGSAFTYTSWMPGQPQLLYSCVSANPSSGRWQTELCETQNYFICKYSMQPIAVPSDCYDWHFNNGNSTSGIYRISPPGVTPFDVYCDMDTNGGGWTVFQKRIDGSFDNFHTSNWSDYKNGFGNGLNSNFWLGNDKLHILSTKDANTRLRIDLWNDRSQFTDSANGYWFGEYQFHVDAETNSYTLHVSLRTGGNTTELMPLNDNMPFSTPDRDHTSPQCARKTGYGSWWYSSCSYYLLNGRYNSTNGDMLRWFDTNHQIDFRFPTETQMKLRKFP</sequence>
<evidence type="ECO:0000259" key="1">
    <source>
        <dbReference type="PROSITE" id="PS50041"/>
    </source>
</evidence>
<evidence type="ECO:0000259" key="2">
    <source>
        <dbReference type="PROSITE" id="PS51406"/>
    </source>
</evidence>